<evidence type="ECO:0000313" key="1">
    <source>
        <dbReference type="EMBL" id="KAJ0182653.1"/>
    </source>
</evidence>
<sequence length="209" mass="23226">MSDYELVQGQSSDVAGSSTDVAGPSSSVAGLSTDVAEQSADAPNADYYHDDMCMARKLTKGSAPSSLRQPSIMLHCKTTVLVFVFVSTVYADMKRPFQFPKERIDNFMNTASTCNKELNTNIDVSELFKGKYDQSESFKDSFYCIAVNSGFYDANGWPKLEKLYEIYKDEDVRTVLKDCTADLDGERPKDLASNYLICFLVKAPITVIF</sequence>
<evidence type="ECO:0000313" key="2">
    <source>
        <dbReference type="Proteomes" id="UP000824533"/>
    </source>
</evidence>
<name>A0ACC1DG48_9NEOP</name>
<dbReference type="EMBL" id="CM034389">
    <property type="protein sequence ID" value="KAJ0182653.1"/>
    <property type="molecule type" value="Genomic_DNA"/>
</dbReference>
<keyword evidence="2" id="KW-1185">Reference proteome</keyword>
<comment type="caution">
    <text evidence="1">The sequence shown here is derived from an EMBL/GenBank/DDBJ whole genome shotgun (WGS) entry which is preliminary data.</text>
</comment>
<reference evidence="1 2" key="1">
    <citation type="journal article" date="2021" name="Front. Genet.">
        <title>Chromosome-Level Genome Assembly Reveals Significant Gene Expansion in the Toll and IMD Signaling Pathways of Dendrolimus kikuchii.</title>
        <authorList>
            <person name="Zhou J."/>
            <person name="Wu P."/>
            <person name="Xiong Z."/>
            <person name="Liu N."/>
            <person name="Zhao N."/>
            <person name="Ji M."/>
            <person name="Qiu Y."/>
            <person name="Yang B."/>
        </authorList>
    </citation>
    <scope>NUCLEOTIDE SEQUENCE [LARGE SCALE GENOMIC DNA]</scope>
    <source>
        <strain evidence="1">Ann1</strain>
    </source>
</reference>
<proteinExistence type="predicted"/>
<accession>A0ACC1DG48</accession>
<dbReference type="Proteomes" id="UP000824533">
    <property type="component" value="Linkage Group LG03"/>
</dbReference>
<organism evidence="1 2">
    <name type="scientific">Dendrolimus kikuchii</name>
    <dbReference type="NCBI Taxonomy" id="765133"/>
    <lineage>
        <taxon>Eukaryota</taxon>
        <taxon>Metazoa</taxon>
        <taxon>Ecdysozoa</taxon>
        <taxon>Arthropoda</taxon>
        <taxon>Hexapoda</taxon>
        <taxon>Insecta</taxon>
        <taxon>Pterygota</taxon>
        <taxon>Neoptera</taxon>
        <taxon>Endopterygota</taxon>
        <taxon>Lepidoptera</taxon>
        <taxon>Glossata</taxon>
        <taxon>Ditrysia</taxon>
        <taxon>Bombycoidea</taxon>
        <taxon>Lasiocampidae</taxon>
        <taxon>Dendrolimus</taxon>
    </lineage>
</organism>
<gene>
    <name evidence="1" type="ORF">K1T71_002022</name>
</gene>
<protein>
    <submittedName>
        <fullName evidence="1">Uncharacterized protein</fullName>
    </submittedName>
</protein>